<proteinExistence type="predicted"/>
<dbReference type="RefSeq" id="WP_111587615.1">
    <property type="nucleotide sequence ID" value="NZ_CAWNWF010000001.1"/>
</dbReference>
<dbReference type="Proteomes" id="UP000249422">
    <property type="component" value="Unassembled WGS sequence"/>
</dbReference>
<dbReference type="EMBL" id="QLLM01000001">
    <property type="protein sequence ID" value="RAJ09791.1"/>
    <property type="molecule type" value="Genomic_DNA"/>
</dbReference>
<keyword evidence="1" id="KW-1133">Transmembrane helix</keyword>
<protein>
    <submittedName>
        <fullName evidence="2">Uncharacterized protein</fullName>
    </submittedName>
</protein>
<keyword evidence="1" id="KW-0812">Transmembrane</keyword>
<comment type="caution">
    <text evidence="2">The sequence shown here is derived from an EMBL/GenBank/DDBJ whole genome shotgun (WGS) entry which is preliminary data.</text>
</comment>
<keyword evidence="1" id="KW-0472">Membrane</keyword>
<evidence type="ECO:0000313" key="2">
    <source>
        <dbReference type="EMBL" id="RAJ09791.1"/>
    </source>
</evidence>
<feature type="transmembrane region" description="Helical" evidence="1">
    <location>
        <begin position="208"/>
        <end position="229"/>
    </location>
</feature>
<evidence type="ECO:0000256" key="1">
    <source>
        <dbReference type="SAM" id="Phobius"/>
    </source>
</evidence>
<reference evidence="2 3" key="1">
    <citation type="submission" date="2018-06" db="EMBL/GenBank/DDBJ databases">
        <title>Freshwater and sediment microbial communities from various areas in North America, analyzing microbe dynamics in response to fracking.</title>
        <authorList>
            <person name="Lamendella R."/>
        </authorList>
    </citation>
    <scope>NUCLEOTIDE SEQUENCE [LARGE SCALE GENOMIC DNA]</scope>
    <source>
        <strain evidence="2 3">17</strain>
    </source>
</reference>
<dbReference type="AlphaFoldDB" id="A0AAX1PPF8"/>
<gene>
    <name evidence="2" type="ORF">DEU50_101535</name>
</gene>
<organism evidence="2 3">
    <name type="scientific">Aeromonas salmonicida</name>
    <dbReference type="NCBI Taxonomy" id="645"/>
    <lineage>
        <taxon>Bacteria</taxon>
        <taxon>Pseudomonadati</taxon>
        <taxon>Pseudomonadota</taxon>
        <taxon>Gammaproteobacteria</taxon>
        <taxon>Aeromonadales</taxon>
        <taxon>Aeromonadaceae</taxon>
        <taxon>Aeromonas</taxon>
    </lineage>
</organism>
<accession>A0AAX1PPF8</accession>
<sequence>MQHKHLIDDNDSDIAYILETHPDLTPDILFEEIDGKFTLRSQPIKKYIYSEFSRMNDFFNLELLSKYIYYLHAECIKKSKVQGKVYDALVAFGWRFIGEEDITENLSGEVRQLYSALQIEFEKCGSIYSETTDDSSFYGEDNAIKEYATKLSDSMIAFLDKVDIPSNINIKDNTKKRNIIKAHFARAWLVEPAIKMLKKIDKDTSEPYLIDLVGFMCMVFGTAAFFVLSKKNDTFSDRRSKIKSPDQYSITNQRKTEFQGTTTTDLAVRKLTRNLYLKLVIYYLERNWDHVSALYSTPEKPFAYTIENLLLVLISICDDVFICDGATPIDLSSRPKLDDLETRHENIVMRHLLNKIIGKDGPLLPEPTSNENAI</sequence>
<evidence type="ECO:0000313" key="3">
    <source>
        <dbReference type="Proteomes" id="UP000249422"/>
    </source>
</evidence>
<name>A0AAX1PPF8_AERSA</name>